<evidence type="ECO:0000313" key="1">
    <source>
        <dbReference type="EMBL" id="KIO16684.1"/>
    </source>
</evidence>
<reference evidence="1 2" key="1">
    <citation type="submission" date="2014-04" db="EMBL/GenBank/DDBJ databases">
        <authorList>
            <consortium name="DOE Joint Genome Institute"/>
            <person name="Kuo A."/>
            <person name="Girlanda M."/>
            <person name="Perotto S."/>
            <person name="Kohler A."/>
            <person name="Nagy L.G."/>
            <person name="Floudas D."/>
            <person name="Copeland A."/>
            <person name="Barry K.W."/>
            <person name="Cichocki N."/>
            <person name="Veneault-Fourrey C."/>
            <person name="LaButti K."/>
            <person name="Lindquist E.A."/>
            <person name="Lipzen A."/>
            <person name="Lundell T."/>
            <person name="Morin E."/>
            <person name="Murat C."/>
            <person name="Sun H."/>
            <person name="Tunlid A."/>
            <person name="Henrissat B."/>
            <person name="Grigoriev I.V."/>
            <person name="Hibbett D.S."/>
            <person name="Martin F."/>
            <person name="Nordberg H.P."/>
            <person name="Cantor M.N."/>
            <person name="Hua S.X."/>
        </authorList>
    </citation>
    <scope>NUCLEOTIDE SEQUENCE [LARGE SCALE GENOMIC DNA]</scope>
    <source>
        <strain evidence="1 2">MUT 4182</strain>
    </source>
</reference>
<dbReference type="EMBL" id="KN823505">
    <property type="protein sequence ID" value="KIO16684.1"/>
    <property type="molecule type" value="Genomic_DNA"/>
</dbReference>
<accession>A0A0C3Q2M6</accession>
<keyword evidence="2" id="KW-1185">Reference proteome</keyword>
<dbReference type="HOGENOM" id="CLU_2147729_0_0_1"/>
<dbReference type="Proteomes" id="UP000054248">
    <property type="component" value="Unassembled WGS sequence"/>
</dbReference>
<organism evidence="1 2">
    <name type="scientific">Tulasnella calospora MUT 4182</name>
    <dbReference type="NCBI Taxonomy" id="1051891"/>
    <lineage>
        <taxon>Eukaryota</taxon>
        <taxon>Fungi</taxon>
        <taxon>Dikarya</taxon>
        <taxon>Basidiomycota</taxon>
        <taxon>Agaricomycotina</taxon>
        <taxon>Agaricomycetes</taxon>
        <taxon>Cantharellales</taxon>
        <taxon>Tulasnellaceae</taxon>
        <taxon>Tulasnella</taxon>
    </lineage>
</organism>
<sequence length="112" mass="12273">MSSGLARLLTSPEFRDAIREDEEVAKAKVVAKANQGEKAVIAKAKKAWRAKDECKAAKWAGERKLKMLKAPTRPPTPDDAFFAAEINGQELIIMDDVSGDEEDEEGSDPEVD</sequence>
<reference evidence="2" key="2">
    <citation type="submission" date="2015-01" db="EMBL/GenBank/DDBJ databases">
        <title>Evolutionary Origins and Diversification of the Mycorrhizal Mutualists.</title>
        <authorList>
            <consortium name="DOE Joint Genome Institute"/>
            <consortium name="Mycorrhizal Genomics Consortium"/>
            <person name="Kohler A."/>
            <person name="Kuo A."/>
            <person name="Nagy L.G."/>
            <person name="Floudas D."/>
            <person name="Copeland A."/>
            <person name="Barry K.W."/>
            <person name="Cichocki N."/>
            <person name="Veneault-Fourrey C."/>
            <person name="LaButti K."/>
            <person name="Lindquist E.A."/>
            <person name="Lipzen A."/>
            <person name="Lundell T."/>
            <person name="Morin E."/>
            <person name="Murat C."/>
            <person name="Riley R."/>
            <person name="Ohm R."/>
            <person name="Sun H."/>
            <person name="Tunlid A."/>
            <person name="Henrissat B."/>
            <person name="Grigoriev I.V."/>
            <person name="Hibbett D.S."/>
            <person name="Martin F."/>
        </authorList>
    </citation>
    <scope>NUCLEOTIDE SEQUENCE [LARGE SCALE GENOMIC DNA]</scope>
    <source>
        <strain evidence="2">MUT 4182</strain>
    </source>
</reference>
<protein>
    <submittedName>
        <fullName evidence="1">Uncharacterized protein</fullName>
    </submittedName>
</protein>
<evidence type="ECO:0000313" key="2">
    <source>
        <dbReference type="Proteomes" id="UP000054248"/>
    </source>
</evidence>
<dbReference type="AlphaFoldDB" id="A0A0C3Q2M6"/>
<gene>
    <name evidence="1" type="ORF">M407DRAFT_33669</name>
</gene>
<proteinExistence type="predicted"/>
<name>A0A0C3Q2M6_9AGAM</name>